<evidence type="ECO:0000313" key="4">
    <source>
        <dbReference type="EMBL" id="CAB4927936.1"/>
    </source>
</evidence>
<dbReference type="InterPro" id="IPR036373">
    <property type="entry name" value="Ribosomal_bL17_sf"/>
</dbReference>
<dbReference type="SUPFAM" id="SSF64263">
    <property type="entry name" value="Prokaryotic ribosomal protein L17"/>
    <property type="match status" value="1"/>
</dbReference>
<dbReference type="PANTHER" id="PTHR14413">
    <property type="entry name" value="RIBOSOMAL PROTEIN L17"/>
    <property type="match status" value="1"/>
</dbReference>
<comment type="similarity">
    <text evidence="1">Belongs to the bacterial ribosomal protein bL17 family.</text>
</comment>
<keyword evidence="3" id="KW-0687">Ribonucleoprotein</keyword>
<keyword evidence="2" id="KW-0689">Ribosomal protein</keyword>
<dbReference type="GO" id="GO:0006412">
    <property type="term" value="P:translation"/>
    <property type="evidence" value="ECO:0007669"/>
    <property type="project" value="InterPro"/>
</dbReference>
<dbReference type="FunFam" id="3.90.1030.10:FF:000001">
    <property type="entry name" value="50S ribosomal protein L17"/>
    <property type="match status" value="1"/>
</dbReference>
<dbReference type="GO" id="GO:0022625">
    <property type="term" value="C:cytosolic large ribosomal subunit"/>
    <property type="evidence" value="ECO:0007669"/>
    <property type="project" value="TreeGrafter"/>
</dbReference>
<dbReference type="AlphaFoldDB" id="A0A6J7IBQ9"/>
<dbReference type="PANTHER" id="PTHR14413:SF16">
    <property type="entry name" value="LARGE RIBOSOMAL SUBUNIT PROTEIN BL17M"/>
    <property type="match status" value="1"/>
</dbReference>
<dbReference type="Pfam" id="PF01196">
    <property type="entry name" value="Ribosomal_L17"/>
    <property type="match status" value="1"/>
</dbReference>
<reference evidence="4" key="1">
    <citation type="submission" date="2020-05" db="EMBL/GenBank/DDBJ databases">
        <authorList>
            <person name="Chiriac C."/>
            <person name="Salcher M."/>
            <person name="Ghai R."/>
            <person name="Kavagutti S V."/>
        </authorList>
    </citation>
    <scope>NUCLEOTIDE SEQUENCE</scope>
</reference>
<dbReference type="PROSITE" id="PS01167">
    <property type="entry name" value="RIBOSOMAL_L17"/>
    <property type="match status" value="1"/>
</dbReference>
<proteinExistence type="inferred from homology"/>
<evidence type="ECO:0000256" key="1">
    <source>
        <dbReference type="ARBA" id="ARBA00008777"/>
    </source>
</evidence>
<gene>
    <name evidence="4" type="ORF">UFOPK3674_00973</name>
</gene>
<sequence length="117" mass="13508">MRHQKTRHKLSRDSAHRKALLRNLCKEVIEHERIKTTEAKAKAVKPEVEQLITLAKRGDLHARRQALSALGQDKFAVHKLFEEVAPRYADRPGGYTRILKLGPRRSDSTEMVYIELV</sequence>
<name>A0A6J7IBQ9_9ZZZZ</name>
<protein>
    <submittedName>
        <fullName evidence="4">Unannotated protein</fullName>
    </submittedName>
</protein>
<evidence type="ECO:0000256" key="2">
    <source>
        <dbReference type="ARBA" id="ARBA00022980"/>
    </source>
</evidence>
<accession>A0A6J7IBQ9</accession>
<dbReference type="NCBIfam" id="TIGR00059">
    <property type="entry name" value="L17"/>
    <property type="match status" value="1"/>
</dbReference>
<dbReference type="EMBL" id="CAFBMX010000004">
    <property type="protein sequence ID" value="CAB4927936.1"/>
    <property type="molecule type" value="Genomic_DNA"/>
</dbReference>
<dbReference type="HAMAP" id="MF_01368">
    <property type="entry name" value="Ribosomal_bL17"/>
    <property type="match status" value="1"/>
</dbReference>
<dbReference type="GO" id="GO:0003735">
    <property type="term" value="F:structural constituent of ribosome"/>
    <property type="evidence" value="ECO:0007669"/>
    <property type="project" value="InterPro"/>
</dbReference>
<organism evidence="4">
    <name type="scientific">freshwater metagenome</name>
    <dbReference type="NCBI Taxonomy" id="449393"/>
    <lineage>
        <taxon>unclassified sequences</taxon>
        <taxon>metagenomes</taxon>
        <taxon>ecological metagenomes</taxon>
    </lineage>
</organism>
<dbReference type="Gene3D" id="3.90.1030.10">
    <property type="entry name" value="Ribosomal protein L17"/>
    <property type="match status" value="1"/>
</dbReference>
<dbReference type="InterPro" id="IPR000456">
    <property type="entry name" value="Ribosomal_bL17"/>
</dbReference>
<dbReference type="InterPro" id="IPR047859">
    <property type="entry name" value="Ribosomal_bL17_CS"/>
</dbReference>
<evidence type="ECO:0000256" key="3">
    <source>
        <dbReference type="ARBA" id="ARBA00023274"/>
    </source>
</evidence>